<reference evidence="1 2" key="1">
    <citation type="submission" date="2024-04" db="EMBL/GenBank/DDBJ databases">
        <title>draft genome sequnece of Paenibacillus filicis.</title>
        <authorList>
            <person name="Kim D.-U."/>
        </authorList>
    </citation>
    <scope>NUCLEOTIDE SEQUENCE [LARGE SCALE GENOMIC DNA]</scope>
    <source>
        <strain evidence="1 2">KACC14197</strain>
    </source>
</reference>
<gene>
    <name evidence="1" type="ORF">WMW72_10600</name>
</gene>
<proteinExistence type="predicted"/>
<accession>A0ABU9DJJ5</accession>
<dbReference type="EMBL" id="JBBPCC010000005">
    <property type="protein sequence ID" value="MEK8128352.1"/>
    <property type="molecule type" value="Genomic_DNA"/>
</dbReference>
<keyword evidence="2" id="KW-1185">Reference proteome</keyword>
<name>A0ABU9DJJ5_9BACL</name>
<evidence type="ECO:0000313" key="1">
    <source>
        <dbReference type="EMBL" id="MEK8128352.1"/>
    </source>
</evidence>
<comment type="caution">
    <text evidence="1">The sequence shown here is derived from an EMBL/GenBank/DDBJ whole genome shotgun (WGS) entry which is preliminary data.</text>
</comment>
<evidence type="ECO:0000313" key="2">
    <source>
        <dbReference type="Proteomes" id="UP001469365"/>
    </source>
</evidence>
<sequence>MRKPIQYPVSPPRGDYPGIMPPQSVRIFKGLNTFDPLSIDDSFFTDMSNMTLDEYPTLTAGPGYSVLGTPVAKVLGLGTWKDAELHAVFADGTWRKWNGSAWTTLASGLNTTAEWTFTNFEGNLNAINLIGSNGVDPIKRYDGSTVQNLSGAPTGGNYITTYQNRLWCAVGKEVHACALDRPTEWTTFGGTDEDSYVKDIETSRGENVSFLSGSLSKLTIGTPNSLQELYGGIPKDFNVQIVSESEGFPSNKSAVTADGVMRFINRSGIYSYGGASLPDSDFSDVIKKFITGVDASCVAGSDGTRLYFRIGSRVLIYDTRSEVRSWVAWTGVNVTRFTIFQGELYAGDEAGRVIKLGGTTAGGAPISWRAVTKPFTNNTIAQKQRWLKLWTYWEFAAGSTLNVYLSKSISGDADWELVQTITGTGEPTMQRIIVPVNKYTLEHHIRIKFEGTGWARMHEYMRQIRQLSIH</sequence>
<dbReference type="Proteomes" id="UP001469365">
    <property type="component" value="Unassembled WGS sequence"/>
</dbReference>
<protein>
    <submittedName>
        <fullName evidence="1">Uncharacterized protein</fullName>
    </submittedName>
</protein>
<dbReference type="RefSeq" id="WP_341415419.1">
    <property type="nucleotide sequence ID" value="NZ_JBBPCC010000005.1"/>
</dbReference>
<organism evidence="1 2">
    <name type="scientific">Paenibacillus filicis</name>
    <dbReference type="NCBI Taxonomy" id="669464"/>
    <lineage>
        <taxon>Bacteria</taxon>
        <taxon>Bacillati</taxon>
        <taxon>Bacillota</taxon>
        <taxon>Bacilli</taxon>
        <taxon>Bacillales</taxon>
        <taxon>Paenibacillaceae</taxon>
        <taxon>Paenibacillus</taxon>
    </lineage>
</organism>